<evidence type="ECO:0000313" key="1">
    <source>
        <dbReference type="EMBL" id="KAJ7377111.1"/>
    </source>
</evidence>
<reference evidence="1" key="1">
    <citation type="submission" date="2023-01" db="EMBL/GenBank/DDBJ databases">
        <title>Genome assembly of the deep-sea coral Lophelia pertusa.</title>
        <authorList>
            <person name="Herrera S."/>
            <person name="Cordes E."/>
        </authorList>
    </citation>
    <scope>NUCLEOTIDE SEQUENCE</scope>
    <source>
        <strain evidence="1">USNM1676648</strain>
        <tissue evidence="1">Polyp</tissue>
    </source>
</reference>
<gene>
    <name evidence="1" type="ORF">OS493_030706</name>
</gene>
<keyword evidence="2" id="KW-1185">Reference proteome</keyword>
<accession>A0A9X0CVI1</accession>
<comment type="caution">
    <text evidence="1">The sequence shown here is derived from an EMBL/GenBank/DDBJ whole genome shotgun (WGS) entry which is preliminary data.</text>
</comment>
<dbReference type="Proteomes" id="UP001163046">
    <property type="component" value="Unassembled WGS sequence"/>
</dbReference>
<proteinExistence type="predicted"/>
<sequence>MVMKITPHPAETKEGHQAVELNGKTLTEDKYGVVSSSTEKARLSSKSLQMCLQIKLRQEEGEAKQERLLRRRAPRNPPANLEASQSAMVSSTSSSPECIAATAKRVSPFSAACTIMYFKVSIWSPQKLHPRKWCFSIFNSLQYMGQLGQTVIYSVPTVPQILRDVNSSIDTILIVSLFYVSLQKAVEIEDIQLNLLKLLYQRALFQLHPSPAL</sequence>
<protein>
    <submittedName>
        <fullName evidence="1">Uncharacterized protein</fullName>
    </submittedName>
</protein>
<evidence type="ECO:0000313" key="2">
    <source>
        <dbReference type="Proteomes" id="UP001163046"/>
    </source>
</evidence>
<name>A0A9X0CVI1_9CNID</name>
<organism evidence="1 2">
    <name type="scientific">Desmophyllum pertusum</name>
    <dbReference type="NCBI Taxonomy" id="174260"/>
    <lineage>
        <taxon>Eukaryota</taxon>
        <taxon>Metazoa</taxon>
        <taxon>Cnidaria</taxon>
        <taxon>Anthozoa</taxon>
        <taxon>Hexacorallia</taxon>
        <taxon>Scleractinia</taxon>
        <taxon>Caryophylliina</taxon>
        <taxon>Caryophylliidae</taxon>
        <taxon>Desmophyllum</taxon>
    </lineage>
</organism>
<dbReference type="AlphaFoldDB" id="A0A9X0CVI1"/>
<dbReference type="EMBL" id="MU826383">
    <property type="protein sequence ID" value="KAJ7377111.1"/>
    <property type="molecule type" value="Genomic_DNA"/>
</dbReference>
<dbReference type="OrthoDB" id="10044771at2759"/>